<dbReference type="AlphaFoldDB" id="A0A022RZG1"/>
<name>A0A022RZG1_ERYGU</name>
<proteinExistence type="predicted"/>
<dbReference type="EMBL" id="KI630200">
    <property type="protein sequence ID" value="EYU45073.1"/>
    <property type="molecule type" value="Genomic_DNA"/>
</dbReference>
<protein>
    <submittedName>
        <fullName evidence="1">Uncharacterized protein</fullName>
    </submittedName>
</protein>
<gene>
    <name evidence="1" type="ORF">MIMGU_mgv1a016499mg</name>
</gene>
<accession>A0A022RZG1</accession>
<dbReference type="Proteomes" id="UP000030748">
    <property type="component" value="Unassembled WGS sequence"/>
</dbReference>
<keyword evidence="2" id="KW-1185">Reference proteome</keyword>
<reference evidence="1 2" key="1">
    <citation type="journal article" date="2013" name="Proc. Natl. Acad. Sci. U.S.A.">
        <title>Fine-scale variation in meiotic recombination in Mimulus inferred from population shotgun sequencing.</title>
        <authorList>
            <person name="Hellsten U."/>
            <person name="Wright K.M."/>
            <person name="Jenkins J."/>
            <person name="Shu S."/>
            <person name="Yuan Y."/>
            <person name="Wessler S.R."/>
            <person name="Schmutz J."/>
            <person name="Willis J.H."/>
            <person name="Rokhsar D.S."/>
        </authorList>
    </citation>
    <scope>NUCLEOTIDE SEQUENCE [LARGE SCALE GENOMIC DNA]</scope>
    <source>
        <strain evidence="2">cv. DUN x IM62</strain>
    </source>
</reference>
<evidence type="ECO:0000313" key="1">
    <source>
        <dbReference type="EMBL" id="EYU45073.1"/>
    </source>
</evidence>
<evidence type="ECO:0000313" key="2">
    <source>
        <dbReference type="Proteomes" id="UP000030748"/>
    </source>
</evidence>
<organism evidence="1 2">
    <name type="scientific">Erythranthe guttata</name>
    <name type="common">Yellow monkey flower</name>
    <name type="synonym">Mimulus guttatus</name>
    <dbReference type="NCBI Taxonomy" id="4155"/>
    <lineage>
        <taxon>Eukaryota</taxon>
        <taxon>Viridiplantae</taxon>
        <taxon>Streptophyta</taxon>
        <taxon>Embryophyta</taxon>
        <taxon>Tracheophyta</taxon>
        <taxon>Spermatophyta</taxon>
        <taxon>Magnoliopsida</taxon>
        <taxon>eudicotyledons</taxon>
        <taxon>Gunneridae</taxon>
        <taxon>Pentapetalae</taxon>
        <taxon>asterids</taxon>
        <taxon>lamiids</taxon>
        <taxon>Lamiales</taxon>
        <taxon>Phrymaceae</taxon>
        <taxon>Erythranthe</taxon>
    </lineage>
</organism>
<sequence length="119" mass="13783">MASKVNIVITQLAILVVSANLLEACFLTTEYRVLIDLDLSLGFVYPLTIHCWSGNEDLGTHMMYLADGITKYDWRFYKTFQVFNSDTSDHDCAVESTCTWHVKKHGFYLNGNDRRSYKW</sequence>